<protein>
    <recommendedName>
        <fullName evidence="7">Non-structural maintenance of chromosomes element 4</fullName>
    </recommendedName>
</protein>
<dbReference type="STRING" id="195883.A0A482WHQ4"/>
<dbReference type="GO" id="GO:0005634">
    <property type="term" value="C:nucleus"/>
    <property type="evidence" value="ECO:0007669"/>
    <property type="project" value="UniProtKB-SubCell"/>
</dbReference>
<accession>A0A482WHQ4</accession>
<keyword evidence="4 7" id="KW-0233">DNA recombination</keyword>
<reference evidence="9 10" key="1">
    <citation type="journal article" date="2017" name="Gigascience">
        <title>Genome sequence of the small brown planthopper, Laodelphax striatellus.</title>
        <authorList>
            <person name="Zhu J."/>
            <person name="Jiang F."/>
            <person name="Wang X."/>
            <person name="Yang P."/>
            <person name="Bao Y."/>
            <person name="Zhao W."/>
            <person name="Wang W."/>
            <person name="Lu H."/>
            <person name="Wang Q."/>
            <person name="Cui N."/>
            <person name="Li J."/>
            <person name="Chen X."/>
            <person name="Luo L."/>
            <person name="Yu J."/>
            <person name="Kang L."/>
            <person name="Cui F."/>
        </authorList>
    </citation>
    <scope>NUCLEOTIDE SEQUENCE [LARGE SCALE GENOMIC DNA]</scope>
    <source>
        <strain evidence="9">Lst14</strain>
    </source>
</reference>
<evidence type="ECO:0000256" key="1">
    <source>
        <dbReference type="ARBA" id="ARBA00004123"/>
    </source>
</evidence>
<dbReference type="Proteomes" id="UP000291343">
    <property type="component" value="Unassembled WGS sequence"/>
</dbReference>
<keyword evidence="5 7" id="KW-0234">DNA repair</keyword>
<keyword evidence="10" id="KW-1185">Reference proteome</keyword>
<dbReference type="InterPro" id="IPR027786">
    <property type="entry name" value="Nse4/EID"/>
</dbReference>
<comment type="similarity">
    <text evidence="2 7">Belongs to the NSE4 family.</text>
</comment>
<dbReference type="EMBL" id="QKKF02035404">
    <property type="protein sequence ID" value="RZF32978.1"/>
    <property type="molecule type" value="Genomic_DNA"/>
</dbReference>
<dbReference type="AlphaFoldDB" id="A0A482WHQ4"/>
<evidence type="ECO:0000256" key="6">
    <source>
        <dbReference type="ARBA" id="ARBA00023242"/>
    </source>
</evidence>
<comment type="subunit">
    <text evidence="7">Component of the SMC5-SMC6 complex.</text>
</comment>
<dbReference type="InParanoid" id="A0A482WHQ4"/>
<comment type="function">
    <text evidence="7">Component of the SMC5-SMC6 complex, that promotes sister chromatid alignment after DNA damage and facilitates double-stranded DNA breaks (DSBs) repair via homologous recombination between sister chromatids.</text>
</comment>
<dbReference type="Pfam" id="PF08743">
    <property type="entry name" value="Nse4_C"/>
    <property type="match status" value="1"/>
</dbReference>
<feature type="domain" description="Non-structural maintenance of chromosome element 4 C-terminal" evidence="8">
    <location>
        <begin position="215"/>
        <end position="297"/>
    </location>
</feature>
<dbReference type="GO" id="GO:0006310">
    <property type="term" value="P:DNA recombination"/>
    <property type="evidence" value="ECO:0007669"/>
    <property type="project" value="UniProtKB-UniRule"/>
</dbReference>
<evidence type="ECO:0000256" key="4">
    <source>
        <dbReference type="ARBA" id="ARBA00023172"/>
    </source>
</evidence>
<dbReference type="InterPro" id="IPR014854">
    <property type="entry name" value="Nse4_C"/>
</dbReference>
<organism evidence="9 10">
    <name type="scientific">Laodelphax striatellus</name>
    <name type="common">Small brown planthopper</name>
    <name type="synonym">Delphax striatella</name>
    <dbReference type="NCBI Taxonomy" id="195883"/>
    <lineage>
        <taxon>Eukaryota</taxon>
        <taxon>Metazoa</taxon>
        <taxon>Ecdysozoa</taxon>
        <taxon>Arthropoda</taxon>
        <taxon>Hexapoda</taxon>
        <taxon>Insecta</taxon>
        <taxon>Pterygota</taxon>
        <taxon>Neoptera</taxon>
        <taxon>Paraneoptera</taxon>
        <taxon>Hemiptera</taxon>
        <taxon>Auchenorrhyncha</taxon>
        <taxon>Fulgoroidea</taxon>
        <taxon>Delphacidae</taxon>
        <taxon>Criomorphinae</taxon>
        <taxon>Laodelphax</taxon>
    </lineage>
</organism>
<gene>
    <name evidence="9" type="ORF">LSTR_LSTR008691</name>
</gene>
<name>A0A482WHQ4_LAOST</name>
<evidence type="ECO:0000256" key="5">
    <source>
        <dbReference type="ARBA" id="ARBA00023204"/>
    </source>
</evidence>
<evidence type="ECO:0000256" key="2">
    <source>
        <dbReference type="ARBA" id="ARBA00008997"/>
    </source>
</evidence>
<dbReference type="PANTHER" id="PTHR16140:SF0">
    <property type="entry name" value="NON-STRUCTURAL MAINTENANCE OF CHROMOSOMES ELEMENT 4"/>
    <property type="match status" value="1"/>
</dbReference>
<evidence type="ECO:0000313" key="9">
    <source>
        <dbReference type="EMBL" id="RZF32978.1"/>
    </source>
</evidence>
<evidence type="ECO:0000259" key="8">
    <source>
        <dbReference type="Pfam" id="PF08743"/>
    </source>
</evidence>
<dbReference type="OrthoDB" id="2133758at2759"/>
<sequence length="299" mass="34874">MSSQKKQKRQRIVPSERRKKYIDCLTAVQKIPYIESQYERLDVLDSVLDKYNLLSKSAEPAPDEPSSSKTEGQVVGTDERFLMSLVTKSSNDAFGRIIIDFNVMPSVFSIIDFADKLQPEEGSRYYDWEKMEVFSSTVFRTPPNLSSVWTGLDLAALEMKERAAKRQRMARKPEQEAAKKVVPSNVANENTKKSEEYRLLNKSLRRSFESNRNRPVNFFELLVDKESYPTTVENMFNFAFLIREDMANLKICEDGTPLVEPVVSKEEERKKKRHDETNQMILSFDYEKWQKITKHLEKQ</sequence>
<keyword evidence="6 7" id="KW-0539">Nucleus</keyword>
<evidence type="ECO:0000313" key="10">
    <source>
        <dbReference type="Proteomes" id="UP000291343"/>
    </source>
</evidence>
<dbReference type="GO" id="GO:0006281">
    <property type="term" value="P:DNA repair"/>
    <property type="evidence" value="ECO:0007669"/>
    <property type="project" value="UniProtKB-UniRule"/>
</dbReference>
<evidence type="ECO:0000256" key="7">
    <source>
        <dbReference type="RuleBase" id="RU365071"/>
    </source>
</evidence>
<comment type="subcellular location">
    <subcellularLocation>
        <location evidence="1 7">Nucleus</location>
    </subcellularLocation>
</comment>
<dbReference type="PANTHER" id="PTHR16140">
    <property type="entry name" value="NON-STRUCTURAL MAINTENANCE OF CHROMOSOMES ELEMENT 4"/>
    <property type="match status" value="1"/>
</dbReference>
<comment type="caution">
    <text evidence="9">The sequence shown here is derived from an EMBL/GenBank/DDBJ whole genome shotgun (WGS) entry which is preliminary data.</text>
</comment>
<keyword evidence="3 7" id="KW-0227">DNA damage</keyword>
<proteinExistence type="inferred from homology"/>
<dbReference type="GO" id="GO:0030915">
    <property type="term" value="C:Smc5-Smc6 complex"/>
    <property type="evidence" value="ECO:0007669"/>
    <property type="project" value="UniProtKB-UniRule"/>
</dbReference>
<evidence type="ECO:0000256" key="3">
    <source>
        <dbReference type="ARBA" id="ARBA00022763"/>
    </source>
</evidence>